<reference evidence="3 4" key="1">
    <citation type="journal article" date="2015" name="Stand. Genomic Sci.">
        <title>Genomic Encyclopedia of Bacterial and Archaeal Type Strains, Phase III: the genomes of soil and plant-associated and newly described type strains.</title>
        <authorList>
            <person name="Whitman W.B."/>
            <person name="Woyke T."/>
            <person name="Klenk H.P."/>
            <person name="Zhou Y."/>
            <person name="Lilburn T.G."/>
            <person name="Beck B.J."/>
            <person name="De Vos P."/>
            <person name="Vandamme P."/>
            <person name="Eisen J.A."/>
            <person name="Garrity G."/>
            <person name="Hugenholtz P."/>
            <person name="Kyrpides N.C."/>
        </authorList>
    </citation>
    <scope>NUCLEOTIDE SEQUENCE [LARGE SCALE GENOMIC DNA]</scope>
    <source>
        <strain evidence="3 4">CGMCC 1.7270</strain>
    </source>
</reference>
<evidence type="ECO:0000256" key="2">
    <source>
        <dbReference type="ARBA" id="ARBA00023315"/>
    </source>
</evidence>
<evidence type="ECO:0000313" key="3">
    <source>
        <dbReference type="EMBL" id="TWI12170.1"/>
    </source>
</evidence>
<evidence type="ECO:0000313" key="4">
    <source>
        <dbReference type="Proteomes" id="UP000319848"/>
    </source>
</evidence>
<proteinExistence type="predicted"/>
<dbReference type="CDD" id="cd03354">
    <property type="entry name" value="LbH_SAT"/>
    <property type="match status" value="1"/>
</dbReference>
<sequence length="197" mass="21756">MKSATLGDELKVLFQKYYLLEVPEIQFNDVEIYNEALNVFHFDFKRYFPDAGLSKEKVYSRIELVGILLYRISRAYYLKGEENTASHFCNLLRIICGFEIYYSAEIGKGIKINHGLGTVIGARCKIGENALIHQNVTFGDRNGGRPVLMNNVTVYAGAKVLGGITCGNNAVIAANCVCIIDVPDNGLIAGVPGKLKK</sequence>
<dbReference type="SUPFAM" id="SSF51161">
    <property type="entry name" value="Trimeric LpxA-like enzymes"/>
    <property type="match status" value="1"/>
</dbReference>
<dbReference type="OrthoDB" id="9814490at2"/>
<gene>
    <name evidence="3" type="ORF">IP98_01744</name>
</gene>
<keyword evidence="2" id="KW-0012">Acyltransferase</keyword>
<keyword evidence="1 3" id="KW-0808">Transferase</keyword>
<keyword evidence="4" id="KW-1185">Reference proteome</keyword>
<dbReference type="AlphaFoldDB" id="A0A562LX10"/>
<dbReference type="EMBL" id="VLKQ01000007">
    <property type="protein sequence ID" value="TWI12170.1"/>
    <property type="molecule type" value="Genomic_DNA"/>
</dbReference>
<dbReference type="STRING" id="1341154.FCR2A7T_11430"/>
<accession>A0A562LX10</accession>
<dbReference type="PANTHER" id="PTHR42811">
    <property type="entry name" value="SERINE ACETYLTRANSFERASE"/>
    <property type="match status" value="1"/>
</dbReference>
<dbReference type="RefSeq" id="WP_158634620.1">
    <property type="nucleotide sequence ID" value="NZ_AVBI01000012.1"/>
</dbReference>
<dbReference type="InterPro" id="IPR011004">
    <property type="entry name" value="Trimer_LpxA-like_sf"/>
</dbReference>
<organism evidence="3 4">
    <name type="scientific">Flavobacterium cauense R2A-7</name>
    <dbReference type="NCBI Taxonomy" id="1341154"/>
    <lineage>
        <taxon>Bacteria</taxon>
        <taxon>Pseudomonadati</taxon>
        <taxon>Bacteroidota</taxon>
        <taxon>Flavobacteriia</taxon>
        <taxon>Flavobacteriales</taxon>
        <taxon>Flavobacteriaceae</taxon>
        <taxon>Flavobacterium</taxon>
    </lineage>
</organism>
<name>A0A562LX10_9FLAO</name>
<dbReference type="GO" id="GO:0016746">
    <property type="term" value="F:acyltransferase activity"/>
    <property type="evidence" value="ECO:0007669"/>
    <property type="project" value="UniProtKB-KW"/>
</dbReference>
<dbReference type="Proteomes" id="UP000319848">
    <property type="component" value="Unassembled WGS sequence"/>
</dbReference>
<protein>
    <submittedName>
        <fullName evidence="3">Serine O-acetyltransferase</fullName>
    </submittedName>
</protein>
<evidence type="ECO:0000256" key="1">
    <source>
        <dbReference type="ARBA" id="ARBA00022679"/>
    </source>
</evidence>
<dbReference type="InterPro" id="IPR045304">
    <property type="entry name" value="LbH_SAT"/>
</dbReference>
<comment type="caution">
    <text evidence="3">The sequence shown here is derived from an EMBL/GenBank/DDBJ whole genome shotgun (WGS) entry which is preliminary data.</text>
</comment>
<dbReference type="Gene3D" id="2.160.10.10">
    <property type="entry name" value="Hexapeptide repeat proteins"/>
    <property type="match status" value="1"/>
</dbReference>